<dbReference type="SUPFAM" id="SSF101898">
    <property type="entry name" value="NHL repeat"/>
    <property type="match status" value="1"/>
</dbReference>
<proteinExistence type="predicted"/>
<dbReference type="InterPro" id="IPR027372">
    <property type="entry name" value="Phytase-like_dom"/>
</dbReference>
<sequence>MRRRLAGELIKACLTVLVLAQTAGAEPSARLVGVYRWFGDEPGDADLFGGFSAIEVTEDGGGFTALTDHSDLFSGRFLRENGVITGIERGLLRHLTDDTGARLDHEYWDSEGLAVAPDGRIFVSFEGFHRVWDYTDPARTGILPRPAQFNTLIANSSLEALAVDARGWLYTLPERSGRLTRPYPVYRYRNGNWDVPFHIRRDAAFLPVGADIGPDGRFYLLERAFNGYAFSNRVRRFSLSETELVEECVILQTEPAQYDNLEGLSVWRDETGAIRLTMIADDNFNWFQQTQIVEYTIAE</sequence>
<keyword evidence="3" id="KW-1185">Reference proteome</keyword>
<evidence type="ECO:0000313" key="3">
    <source>
        <dbReference type="Proteomes" id="UP001348149"/>
    </source>
</evidence>
<gene>
    <name evidence="2" type="ORF">VK792_00515</name>
</gene>
<dbReference type="EMBL" id="JAYLLH010000001">
    <property type="protein sequence ID" value="MEC3859750.1"/>
    <property type="molecule type" value="Genomic_DNA"/>
</dbReference>
<evidence type="ECO:0000313" key="2">
    <source>
        <dbReference type="EMBL" id="MEC3859750.1"/>
    </source>
</evidence>
<dbReference type="Proteomes" id="UP001348149">
    <property type="component" value="Unassembled WGS sequence"/>
</dbReference>
<comment type="caution">
    <text evidence="2">The sequence shown here is derived from an EMBL/GenBank/DDBJ whole genome shotgun (WGS) entry which is preliminary data.</text>
</comment>
<organism evidence="2 3">
    <name type="scientific">Mesobacterium hydrothermale</name>
    <dbReference type="NCBI Taxonomy" id="3111907"/>
    <lineage>
        <taxon>Bacteria</taxon>
        <taxon>Pseudomonadati</taxon>
        <taxon>Pseudomonadota</taxon>
        <taxon>Alphaproteobacteria</taxon>
        <taxon>Rhodobacterales</taxon>
        <taxon>Roseobacteraceae</taxon>
        <taxon>Mesobacterium</taxon>
    </lineage>
</organism>
<protein>
    <submittedName>
        <fullName evidence="2">Esterase-like activity of phytase family protein</fullName>
    </submittedName>
</protein>
<feature type="domain" description="Phytase-like" evidence="1">
    <location>
        <begin position="48"/>
        <end position="284"/>
    </location>
</feature>
<dbReference type="RefSeq" id="WP_326295237.1">
    <property type="nucleotide sequence ID" value="NZ_JAYLLH010000001.1"/>
</dbReference>
<reference evidence="2 3" key="1">
    <citation type="submission" date="2024-01" db="EMBL/GenBank/DDBJ databases">
        <title>Mesobacterium rodlantinim sp. nov., isolated from shallow sea hydrothermal systems off Kueishantao Island.</title>
        <authorList>
            <person name="Su Z."/>
            <person name="Tang K."/>
        </authorList>
    </citation>
    <scope>NUCLEOTIDE SEQUENCE [LARGE SCALE GENOMIC DNA]</scope>
    <source>
        <strain evidence="2 3">TK19101</strain>
    </source>
</reference>
<accession>A0ABU6HD20</accession>
<evidence type="ECO:0000259" key="1">
    <source>
        <dbReference type="Pfam" id="PF13449"/>
    </source>
</evidence>
<name>A0ABU6HD20_9RHOB</name>
<dbReference type="PIRSF" id="PIRSF031900">
    <property type="entry name" value="UCP031900"/>
    <property type="match status" value="1"/>
</dbReference>
<dbReference type="InterPro" id="IPR014567">
    <property type="entry name" value="UCP031900"/>
</dbReference>
<dbReference type="Pfam" id="PF13449">
    <property type="entry name" value="Phytase-like"/>
    <property type="match status" value="1"/>
</dbReference>